<gene>
    <name evidence="1" type="ORF">WDU93_03240</name>
</gene>
<protein>
    <submittedName>
        <fullName evidence="1">DUF2971 domain-containing protein</fullName>
    </submittedName>
</protein>
<evidence type="ECO:0000313" key="2">
    <source>
        <dbReference type="Proteomes" id="UP001366085"/>
    </source>
</evidence>
<sequence>MDLDLKLADPSVQIDDDVPLWRYLDLPKYLDLLTTQSLKMPRASSMEDVYEGLMAPGAIAATIARDLADGAPGYVRHARINQVHKRSLFLTHRTYISCWNAFPSENAGLWRLYGDEKGVAIRTTWGSLRRSLAGTADCVRDVFHGKVEYRSAQEDDRIPQTYTDQYFIKRREFSHENEFRLVAHDESREHKFNEPSLEGLPRLATLPCDLNTLIEEVVVSPRLGEWVWETVRDVSHKYGGTWDVTHSRLYQPPPDEIMDY</sequence>
<dbReference type="RefSeq" id="WP_337317403.1">
    <property type="nucleotide sequence ID" value="NZ_JBBDGN010000002.1"/>
</dbReference>
<evidence type="ECO:0000313" key="1">
    <source>
        <dbReference type="EMBL" id="MEJ1090697.1"/>
    </source>
</evidence>
<name>A0ABU8LH97_9MICO</name>
<proteinExistence type="predicted"/>
<dbReference type="Proteomes" id="UP001366085">
    <property type="component" value="Unassembled WGS sequence"/>
</dbReference>
<comment type="caution">
    <text evidence="1">The sequence shown here is derived from an EMBL/GenBank/DDBJ whole genome shotgun (WGS) entry which is preliminary data.</text>
</comment>
<dbReference type="EMBL" id="JBBDGN010000002">
    <property type="protein sequence ID" value="MEJ1090697.1"/>
    <property type="molecule type" value="Genomic_DNA"/>
</dbReference>
<organism evidence="1 2">
    <name type="scientific">Microbacterium istanbulense</name>
    <dbReference type="NCBI Taxonomy" id="3122049"/>
    <lineage>
        <taxon>Bacteria</taxon>
        <taxon>Bacillati</taxon>
        <taxon>Actinomycetota</taxon>
        <taxon>Actinomycetes</taxon>
        <taxon>Micrococcales</taxon>
        <taxon>Microbacteriaceae</taxon>
        <taxon>Microbacterium</taxon>
    </lineage>
</organism>
<keyword evidence="2" id="KW-1185">Reference proteome</keyword>
<accession>A0ABU8LH97</accession>
<reference evidence="1 2" key="1">
    <citation type="submission" date="2024-02" db="EMBL/GenBank/DDBJ databases">
        <authorList>
            <person name="Saticioglu I.B."/>
        </authorList>
    </citation>
    <scope>NUCLEOTIDE SEQUENCE [LARGE SCALE GENOMIC DNA]</scope>
    <source>
        <strain evidence="1 2">Mu-43</strain>
    </source>
</reference>